<keyword evidence="1" id="KW-0472">Membrane</keyword>
<comment type="caution">
    <text evidence="2">The sequence shown here is derived from an EMBL/GenBank/DDBJ whole genome shotgun (WGS) entry which is preliminary data.</text>
</comment>
<feature type="transmembrane region" description="Helical" evidence="1">
    <location>
        <begin position="72"/>
        <end position="91"/>
    </location>
</feature>
<proteinExistence type="predicted"/>
<keyword evidence="1" id="KW-0812">Transmembrane</keyword>
<evidence type="ECO:0000313" key="2">
    <source>
        <dbReference type="EMBL" id="DBA23943.1"/>
    </source>
</evidence>
<organism evidence="2 3">
    <name type="scientific">Pyxicephalus adspersus</name>
    <name type="common">African bullfrog</name>
    <dbReference type="NCBI Taxonomy" id="30357"/>
    <lineage>
        <taxon>Eukaryota</taxon>
        <taxon>Metazoa</taxon>
        <taxon>Chordata</taxon>
        <taxon>Craniata</taxon>
        <taxon>Vertebrata</taxon>
        <taxon>Euteleostomi</taxon>
        <taxon>Amphibia</taxon>
        <taxon>Batrachia</taxon>
        <taxon>Anura</taxon>
        <taxon>Neobatrachia</taxon>
        <taxon>Ranoidea</taxon>
        <taxon>Pyxicephalidae</taxon>
        <taxon>Pyxicephalinae</taxon>
        <taxon>Pyxicephalus</taxon>
    </lineage>
</organism>
<evidence type="ECO:0000256" key="1">
    <source>
        <dbReference type="SAM" id="Phobius"/>
    </source>
</evidence>
<feature type="transmembrane region" description="Helical" evidence="1">
    <location>
        <begin position="12"/>
        <end position="30"/>
    </location>
</feature>
<sequence length="95" mass="10076">MRVPYAGDTVSYIRLPIDATGCVAILAIFWGGLWVPIGNADIFYIVSGAVIPGGNLPLAVLDQLLTPEKERIGVSMALEYTGGALIVYYLGGSLF</sequence>
<accession>A0AAV3AF00</accession>
<protein>
    <submittedName>
        <fullName evidence="2">Uncharacterized protein</fullName>
    </submittedName>
</protein>
<reference evidence="2" key="1">
    <citation type="thesis" date="2020" institute="ProQuest LLC" country="789 East Eisenhower Parkway, Ann Arbor, MI, USA">
        <title>Comparative Genomics and Chromosome Evolution.</title>
        <authorList>
            <person name="Mudd A.B."/>
        </authorList>
    </citation>
    <scope>NUCLEOTIDE SEQUENCE</scope>
    <source>
        <strain evidence="2">1538</strain>
        <tissue evidence="2">Blood</tissue>
    </source>
</reference>
<keyword evidence="3" id="KW-1185">Reference proteome</keyword>
<evidence type="ECO:0000313" key="3">
    <source>
        <dbReference type="Proteomes" id="UP001181693"/>
    </source>
</evidence>
<feature type="transmembrane region" description="Helical" evidence="1">
    <location>
        <begin position="42"/>
        <end position="60"/>
    </location>
</feature>
<dbReference type="Proteomes" id="UP001181693">
    <property type="component" value="Unassembled WGS sequence"/>
</dbReference>
<dbReference type="EMBL" id="DYDO01000005">
    <property type="protein sequence ID" value="DBA23943.1"/>
    <property type="molecule type" value="Genomic_DNA"/>
</dbReference>
<gene>
    <name evidence="2" type="ORF">GDO54_011654</name>
</gene>
<keyword evidence="1" id="KW-1133">Transmembrane helix</keyword>
<dbReference type="AlphaFoldDB" id="A0AAV3AF00"/>
<name>A0AAV3AF00_PYXAD</name>